<proteinExistence type="predicted"/>
<organism evidence="1 2">
    <name type="scientific">Artemisia annua</name>
    <name type="common">Sweet wormwood</name>
    <dbReference type="NCBI Taxonomy" id="35608"/>
    <lineage>
        <taxon>Eukaryota</taxon>
        <taxon>Viridiplantae</taxon>
        <taxon>Streptophyta</taxon>
        <taxon>Embryophyta</taxon>
        <taxon>Tracheophyta</taxon>
        <taxon>Spermatophyta</taxon>
        <taxon>Magnoliopsida</taxon>
        <taxon>eudicotyledons</taxon>
        <taxon>Gunneridae</taxon>
        <taxon>Pentapetalae</taxon>
        <taxon>asterids</taxon>
        <taxon>campanulids</taxon>
        <taxon>Asterales</taxon>
        <taxon>Asteraceae</taxon>
        <taxon>Asteroideae</taxon>
        <taxon>Anthemideae</taxon>
        <taxon>Artemisiinae</taxon>
        <taxon>Artemisia</taxon>
    </lineage>
</organism>
<keyword evidence="2" id="KW-1185">Reference proteome</keyword>
<comment type="caution">
    <text evidence="1">The sequence shown here is derived from an EMBL/GenBank/DDBJ whole genome shotgun (WGS) entry which is preliminary data.</text>
</comment>
<protein>
    <submittedName>
        <fullName evidence="1">Uncharacterized protein</fullName>
    </submittedName>
</protein>
<reference evidence="1 2" key="1">
    <citation type="journal article" date="2018" name="Mol. Plant">
        <title>The genome of Artemisia annua provides insight into the evolution of Asteraceae family and artemisinin biosynthesis.</title>
        <authorList>
            <person name="Shen Q."/>
            <person name="Zhang L."/>
            <person name="Liao Z."/>
            <person name="Wang S."/>
            <person name="Yan T."/>
            <person name="Shi P."/>
            <person name="Liu M."/>
            <person name="Fu X."/>
            <person name="Pan Q."/>
            <person name="Wang Y."/>
            <person name="Lv Z."/>
            <person name="Lu X."/>
            <person name="Zhang F."/>
            <person name="Jiang W."/>
            <person name="Ma Y."/>
            <person name="Chen M."/>
            <person name="Hao X."/>
            <person name="Li L."/>
            <person name="Tang Y."/>
            <person name="Lv G."/>
            <person name="Zhou Y."/>
            <person name="Sun X."/>
            <person name="Brodelius P.E."/>
            <person name="Rose J.K.C."/>
            <person name="Tang K."/>
        </authorList>
    </citation>
    <scope>NUCLEOTIDE SEQUENCE [LARGE SCALE GENOMIC DNA]</scope>
    <source>
        <strain evidence="2">cv. Huhao1</strain>
        <tissue evidence="1">Leaf</tissue>
    </source>
</reference>
<evidence type="ECO:0000313" key="1">
    <source>
        <dbReference type="EMBL" id="PWA33988.1"/>
    </source>
</evidence>
<dbReference type="AlphaFoldDB" id="A0A2U1KB54"/>
<name>A0A2U1KB54_ARTAN</name>
<gene>
    <name evidence="1" type="ORF">CTI12_AA623370</name>
</gene>
<sequence length="70" mass="8016">MFSTPVSAFRGGRPQLSHQRLSADSVSAFWNVVLGQKLSTLSMAPFELQCLLLQMLLFFCTPTWWCRQHL</sequence>
<evidence type="ECO:0000313" key="2">
    <source>
        <dbReference type="Proteomes" id="UP000245207"/>
    </source>
</evidence>
<dbReference type="EMBL" id="PKPP01024360">
    <property type="protein sequence ID" value="PWA33988.1"/>
    <property type="molecule type" value="Genomic_DNA"/>
</dbReference>
<dbReference type="Proteomes" id="UP000245207">
    <property type="component" value="Unassembled WGS sequence"/>
</dbReference>
<accession>A0A2U1KB54</accession>